<dbReference type="OrthoDB" id="4132688at2"/>
<feature type="transmembrane region" description="Helical" evidence="2">
    <location>
        <begin position="122"/>
        <end position="142"/>
    </location>
</feature>
<feature type="transmembrane region" description="Helical" evidence="2">
    <location>
        <begin position="40"/>
        <end position="58"/>
    </location>
</feature>
<accession>A0A2X0JI56</accession>
<organism evidence="3 4">
    <name type="scientific">Streptacidiphilus pinicola</name>
    <dbReference type="NCBI Taxonomy" id="2219663"/>
    <lineage>
        <taxon>Bacteria</taxon>
        <taxon>Bacillati</taxon>
        <taxon>Actinomycetota</taxon>
        <taxon>Actinomycetes</taxon>
        <taxon>Kitasatosporales</taxon>
        <taxon>Streptomycetaceae</taxon>
        <taxon>Streptacidiphilus</taxon>
    </lineage>
</organism>
<feature type="compositionally biased region" description="Acidic residues" evidence="1">
    <location>
        <begin position="8"/>
        <end position="18"/>
    </location>
</feature>
<dbReference type="RefSeq" id="WP_111498992.1">
    <property type="nucleotide sequence ID" value="NZ_QKYN01000008.1"/>
</dbReference>
<dbReference type="EMBL" id="QKYN01000008">
    <property type="protein sequence ID" value="RAG87378.1"/>
    <property type="molecule type" value="Genomic_DNA"/>
</dbReference>
<feature type="region of interest" description="Disordered" evidence="1">
    <location>
        <begin position="1"/>
        <end position="29"/>
    </location>
</feature>
<name>A0A2X0JI56_9ACTN</name>
<feature type="transmembrane region" description="Helical" evidence="2">
    <location>
        <begin position="162"/>
        <end position="180"/>
    </location>
</feature>
<protein>
    <submittedName>
        <fullName evidence="3">Uncharacterized protein</fullName>
    </submittedName>
</protein>
<comment type="caution">
    <text evidence="3">The sequence shown here is derived from an EMBL/GenBank/DDBJ whole genome shotgun (WGS) entry which is preliminary data.</text>
</comment>
<evidence type="ECO:0000313" key="4">
    <source>
        <dbReference type="Proteomes" id="UP000248889"/>
    </source>
</evidence>
<feature type="transmembrane region" description="Helical" evidence="2">
    <location>
        <begin position="78"/>
        <end position="101"/>
    </location>
</feature>
<dbReference type="Proteomes" id="UP000248889">
    <property type="component" value="Unassembled WGS sequence"/>
</dbReference>
<evidence type="ECO:0000256" key="2">
    <source>
        <dbReference type="SAM" id="Phobius"/>
    </source>
</evidence>
<keyword evidence="4" id="KW-1185">Reference proteome</keyword>
<keyword evidence="2" id="KW-0472">Membrane</keyword>
<keyword evidence="2" id="KW-0812">Transmembrane</keyword>
<reference evidence="3 4" key="1">
    <citation type="submission" date="2018-06" db="EMBL/GenBank/DDBJ databases">
        <title>Streptacidiphilus pinicola sp. nov., isolated from pine grove soil.</title>
        <authorList>
            <person name="Roh S.G."/>
            <person name="Park S."/>
            <person name="Kim M.-K."/>
            <person name="Yun B.-R."/>
            <person name="Park J."/>
            <person name="Kim M.J."/>
            <person name="Kim Y.S."/>
            <person name="Kim S.B."/>
        </authorList>
    </citation>
    <scope>NUCLEOTIDE SEQUENCE [LARGE SCALE GENOMIC DNA]</scope>
    <source>
        <strain evidence="3 4">MMS16-CNU450</strain>
    </source>
</reference>
<evidence type="ECO:0000313" key="3">
    <source>
        <dbReference type="EMBL" id="RAG87378.1"/>
    </source>
</evidence>
<feature type="transmembrane region" description="Helical" evidence="2">
    <location>
        <begin position="224"/>
        <end position="241"/>
    </location>
</feature>
<sequence>MADSLVEVAEDDEEESEQESEREPRTEGVIPGAGAIRKQLVFFLGLVPLAVAAMRVYLMGQGDGATMLTLVQTLDVRAVLVGTFAKPIGVLGTTASLYVFCRAYWPRMRRRSDPSRRRDTRWAGSRLGVLLLVLLASVGCLYPEEVLDWGNPSPWPVDVARAFAWVLAGQAVCWLGYELLQRVADRFRSARPRSPRRLLHVAADRAAAFCDAILRFYASSRPEVYLLVPAIVLVFWVYLVTNDRMWLPAQVVELNSAPACMTQAPGTPGACTGSARYPVKRLADGHVAVTGYILDRDLREETILMDGGGLLTVDRHAVAELIPCQDEPDFDPRSDAPLLALLSGFHPTQQDPPCAAIAAAKG</sequence>
<proteinExistence type="predicted"/>
<evidence type="ECO:0000256" key="1">
    <source>
        <dbReference type="SAM" id="MobiDB-lite"/>
    </source>
</evidence>
<dbReference type="AlphaFoldDB" id="A0A2X0JI56"/>
<keyword evidence="2" id="KW-1133">Transmembrane helix</keyword>
<gene>
    <name evidence="3" type="ORF">DN069_02360</name>
</gene>